<dbReference type="Proteomes" id="UP001204445">
    <property type="component" value="Unassembled WGS sequence"/>
</dbReference>
<evidence type="ECO:0000313" key="4">
    <source>
        <dbReference type="Proteomes" id="UP001204445"/>
    </source>
</evidence>
<reference evidence="3" key="1">
    <citation type="submission" date="2022-08" db="EMBL/GenBank/DDBJ databases">
        <title>Genomic Encyclopedia of Type Strains, Phase III (KMG-III): the genomes of soil and plant-associated and newly described type strains.</title>
        <authorList>
            <person name="Whitman W."/>
        </authorList>
    </citation>
    <scope>NUCLEOTIDE SEQUENCE</scope>
    <source>
        <strain evidence="3">HMT 1</strain>
    </source>
</reference>
<feature type="domain" description="DUF4124" evidence="2">
    <location>
        <begin position="8"/>
        <end position="50"/>
    </location>
</feature>
<gene>
    <name evidence="3" type="ORF">J2T55_000750</name>
</gene>
<proteinExistence type="predicted"/>
<dbReference type="InterPro" id="IPR051548">
    <property type="entry name" value="Grx-like_ET"/>
</dbReference>
<dbReference type="AlphaFoldDB" id="A0AAE3HKD6"/>
<evidence type="ECO:0000259" key="1">
    <source>
        <dbReference type="Pfam" id="PF00462"/>
    </source>
</evidence>
<name>A0AAE3HKD6_9GAMM</name>
<dbReference type="InterPro" id="IPR036249">
    <property type="entry name" value="Thioredoxin-like_sf"/>
</dbReference>
<dbReference type="RefSeq" id="WP_259054322.1">
    <property type="nucleotide sequence ID" value="NZ_JANUCT010000004.1"/>
</dbReference>
<dbReference type="GO" id="GO:0045454">
    <property type="term" value="P:cell redox homeostasis"/>
    <property type="evidence" value="ECO:0007669"/>
    <property type="project" value="TreeGrafter"/>
</dbReference>
<comment type="caution">
    <text evidence="3">The sequence shown here is derived from an EMBL/GenBank/DDBJ whole genome shotgun (WGS) entry which is preliminary data.</text>
</comment>
<dbReference type="PANTHER" id="PTHR34386:SF1">
    <property type="entry name" value="GLUTAREDOXIN-LIKE PROTEIN NRDH"/>
    <property type="match status" value="1"/>
</dbReference>
<dbReference type="Pfam" id="PF13511">
    <property type="entry name" value="DUF4124"/>
    <property type="match status" value="1"/>
</dbReference>
<dbReference type="CDD" id="cd02976">
    <property type="entry name" value="NrdH"/>
    <property type="match status" value="1"/>
</dbReference>
<dbReference type="Gene3D" id="3.40.30.10">
    <property type="entry name" value="Glutaredoxin"/>
    <property type="match status" value="1"/>
</dbReference>
<dbReference type="InterPro" id="IPR025392">
    <property type="entry name" value="DUF4124"/>
</dbReference>
<keyword evidence="4" id="KW-1185">Reference proteome</keyword>
<dbReference type="EMBL" id="JANUCT010000004">
    <property type="protein sequence ID" value="MCS3902746.1"/>
    <property type="molecule type" value="Genomic_DNA"/>
</dbReference>
<sequence>MTARLLLLLLGLVPLCLSAQILYKYVDDAGQVHYTDRPPADAASEEMDIQVDSLLGPAEISARRADYAARLQNVASGRVVIFTTDWCRVCKKAKRYMDNHSIAYSERDIEKSDSARRDYERLGGKGVPLLQVGQQTMHGFNAGSLDRLLARQ</sequence>
<dbReference type="PANTHER" id="PTHR34386">
    <property type="entry name" value="GLUTAREDOXIN"/>
    <property type="match status" value="1"/>
</dbReference>
<feature type="domain" description="Glutaredoxin" evidence="1">
    <location>
        <begin position="79"/>
        <end position="135"/>
    </location>
</feature>
<dbReference type="SUPFAM" id="SSF52833">
    <property type="entry name" value="Thioredoxin-like"/>
    <property type="match status" value="1"/>
</dbReference>
<accession>A0AAE3HKD6</accession>
<dbReference type="InterPro" id="IPR002109">
    <property type="entry name" value="Glutaredoxin"/>
</dbReference>
<protein>
    <submittedName>
        <fullName evidence="3">Glutaredoxin</fullName>
    </submittedName>
</protein>
<dbReference type="PROSITE" id="PS51354">
    <property type="entry name" value="GLUTAREDOXIN_2"/>
    <property type="match status" value="1"/>
</dbReference>
<evidence type="ECO:0000313" key="3">
    <source>
        <dbReference type="EMBL" id="MCS3902746.1"/>
    </source>
</evidence>
<evidence type="ECO:0000259" key="2">
    <source>
        <dbReference type="Pfam" id="PF13511"/>
    </source>
</evidence>
<dbReference type="GO" id="GO:0009055">
    <property type="term" value="F:electron transfer activity"/>
    <property type="evidence" value="ECO:0007669"/>
    <property type="project" value="TreeGrafter"/>
</dbReference>
<organism evidence="3 4">
    <name type="scientific">Methylohalomonas lacus</name>
    <dbReference type="NCBI Taxonomy" id="398773"/>
    <lineage>
        <taxon>Bacteria</taxon>
        <taxon>Pseudomonadati</taxon>
        <taxon>Pseudomonadota</taxon>
        <taxon>Gammaproteobacteria</taxon>
        <taxon>Methylohalomonadales</taxon>
        <taxon>Methylohalomonadaceae</taxon>
        <taxon>Methylohalomonas</taxon>
    </lineage>
</organism>
<dbReference type="Pfam" id="PF00462">
    <property type="entry name" value="Glutaredoxin"/>
    <property type="match status" value="1"/>
</dbReference>